<comment type="caution">
    <text evidence="2">The sequence shown here is derived from an EMBL/GenBank/DDBJ whole genome shotgun (WGS) entry which is preliminary data.</text>
</comment>
<feature type="transmembrane region" description="Helical" evidence="1">
    <location>
        <begin position="65"/>
        <end position="84"/>
    </location>
</feature>
<organism evidence="2 3">
    <name type="scientific">Thermithiobacillus plumbiphilus</name>
    <dbReference type="NCBI Taxonomy" id="1729899"/>
    <lineage>
        <taxon>Bacteria</taxon>
        <taxon>Pseudomonadati</taxon>
        <taxon>Pseudomonadota</taxon>
        <taxon>Acidithiobacillia</taxon>
        <taxon>Acidithiobacillales</taxon>
        <taxon>Thermithiobacillaceae</taxon>
        <taxon>Thermithiobacillus</taxon>
    </lineage>
</organism>
<evidence type="ECO:0000313" key="2">
    <source>
        <dbReference type="EMBL" id="MEK8088534.1"/>
    </source>
</evidence>
<name>A0ABU9D4Q1_9PROT</name>
<feature type="transmembrane region" description="Helical" evidence="1">
    <location>
        <begin position="6"/>
        <end position="26"/>
    </location>
</feature>
<dbReference type="RefSeq" id="WP_341369601.1">
    <property type="nucleotide sequence ID" value="NZ_JBBPCO010000002.1"/>
</dbReference>
<dbReference type="Pfam" id="PF19447">
    <property type="entry name" value="DUF5985"/>
    <property type="match status" value="1"/>
</dbReference>
<dbReference type="Proteomes" id="UP001446205">
    <property type="component" value="Unassembled WGS sequence"/>
</dbReference>
<proteinExistence type="predicted"/>
<evidence type="ECO:0000256" key="1">
    <source>
        <dbReference type="SAM" id="Phobius"/>
    </source>
</evidence>
<protein>
    <submittedName>
        <fullName evidence="2">DUF5985 family protein</fullName>
    </submittedName>
</protein>
<feature type="transmembrane region" description="Helical" evidence="1">
    <location>
        <begin position="33"/>
        <end position="53"/>
    </location>
</feature>
<sequence>MSAAEIVYLLCAATSVACAILLLRGYWKSRARLLLWSSLCFVGLGLNNVLLYVDMVMLPNVIDFSLERLLPALIGLSFLLYGLIWDTE</sequence>
<dbReference type="InterPro" id="IPR046027">
    <property type="entry name" value="DUF5985"/>
</dbReference>
<accession>A0ABU9D4Q1</accession>
<keyword evidence="1" id="KW-0472">Membrane</keyword>
<dbReference type="EMBL" id="JBBPCO010000002">
    <property type="protein sequence ID" value="MEK8088534.1"/>
    <property type="molecule type" value="Genomic_DNA"/>
</dbReference>
<keyword evidence="3" id="KW-1185">Reference proteome</keyword>
<keyword evidence="1" id="KW-1133">Transmembrane helix</keyword>
<gene>
    <name evidence="2" type="ORF">WOB96_02030</name>
</gene>
<evidence type="ECO:0000313" key="3">
    <source>
        <dbReference type="Proteomes" id="UP001446205"/>
    </source>
</evidence>
<keyword evidence="1" id="KW-0812">Transmembrane</keyword>
<reference evidence="2 3" key="1">
    <citation type="submission" date="2024-04" db="EMBL/GenBank/DDBJ databases">
        <authorList>
            <person name="Abashina T."/>
            <person name="Shaikin A."/>
        </authorList>
    </citation>
    <scope>NUCLEOTIDE SEQUENCE [LARGE SCALE GENOMIC DNA]</scope>
    <source>
        <strain evidence="2 3">AAFK</strain>
    </source>
</reference>